<dbReference type="InParanoid" id="G8JQ99"/>
<dbReference type="RefSeq" id="XP_003645074.1">
    <property type="nucleotide sequence ID" value="XM_003645026.1"/>
</dbReference>
<evidence type="ECO:0000313" key="2">
    <source>
        <dbReference type="Proteomes" id="UP000006790"/>
    </source>
</evidence>
<dbReference type="FunCoup" id="G8JQ99">
    <property type="interactions" value="11"/>
</dbReference>
<proteinExistence type="predicted"/>
<organism evidence="1 2">
    <name type="scientific">Eremothecium cymbalariae (strain CBS 270.75 / DBVPG 7215 / KCTC 17166 / NRRL Y-17582)</name>
    <name type="common">Yeast</name>
    <dbReference type="NCBI Taxonomy" id="931890"/>
    <lineage>
        <taxon>Eukaryota</taxon>
        <taxon>Fungi</taxon>
        <taxon>Dikarya</taxon>
        <taxon>Ascomycota</taxon>
        <taxon>Saccharomycotina</taxon>
        <taxon>Saccharomycetes</taxon>
        <taxon>Saccharomycetales</taxon>
        <taxon>Saccharomycetaceae</taxon>
        <taxon>Eremothecium</taxon>
    </lineage>
</organism>
<dbReference type="Proteomes" id="UP000006790">
    <property type="component" value="Chromosome 2"/>
</dbReference>
<dbReference type="EMBL" id="CP002498">
    <property type="protein sequence ID" value="AET38257.1"/>
    <property type="molecule type" value="Genomic_DNA"/>
</dbReference>
<protein>
    <submittedName>
        <fullName evidence="1">Uncharacterized protein</fullName>
    </submittedName>
</protein>
<keyword evidence="2" id="KW-1185">Reference proteome</keyword>
<dbReference type="AlphaFoldDB" id="G8JQ99"/>
<evidence type="ECO:0000313" key="1">
    <source>
        <dbReference type="EMBL" id="AET38257.1"/>
    </source>
</evidence>
<sequence>MLVGEDITGLSSLKTTKYVVQVDNAGVPEKRPQYVKDLKRIHKHEKELIILYDFMIIKLTVGLVRKYMHLLFPIKCKGILSSNICCHHRVPLKLNEDGLTYFIKVLICRSKMTRNQLKHMYVLTIKFLSLCDVTGVNYMHCLHHDINKLLVACLVLTHGNDWHRKPPICKRYSKVTGLHEDQIILCCNIVAPILESECLRQRRLMIDQRQQQQDLSNKANIAASFQRYPPPDTIYNHSLPEDKYLLPEELDQFNVFGKLLVKRHFNIR</sequence>
<accession>G8JQ99</accession>
<reference evidence="2" key="1">
    <citation type="journal article" date="2012" name="G3 (Bethesda)">
        <title>Pichia sorbitophila, an interspecies yeast hybrid reveals early steps of genome resolution following polyploidization.</title>
        <authorList>
            <person name="Leh Louis V."/>
            <person name="Despons L."/>
            <person name="Friedrich A."/>
            <person name="Martin T."/>
            <person name="Durrens P."/>
            <person name="Casaregola S."/>
            <person name="Neuveglise C."/>
            <person name="Fairhead C."/>
            <person name="Marck C."/>
            <person name="Cruz J.A."/>
            <person name="Straub M.L."/>
            <person name="Kugler V."/>
            <person name="Sacerdot C."/>
            <person name="Uzunov Z."/>
            <person name="Thierry A."/>
            <person name="Weiss S."/>
            <person name="Bleykasten C."/>
            <person name="De Montigny J."/>
            <person name="Jacques N."/>
            <person name="Jung P."/>
            <person name="Lemaire M."/>
            <person name="Mallet S."/>
            <person name="Morel G."/>
            <person name="Richard G.F."/>
            <person name="Sarkar A."/>
            <person name="Savel G."/>
            <person name="Schacherer J."/>
            <person name="Seret M.L."/>
            <person name="Talla E."/>
            <person name="Samson G."/>
            <person name="Jubin C."/>
            <person name="Poulain J."/>
            <person name="Vacherie B."/>
            <person name="Barbe V."/>
            <person name="Pelletier E."/>
            <person name="Sherman D.J."/>
            <person name="Westhof E."/>
            <person name="Weissenbach J."/>
            <person name="Baret P.V."/>
            <person name="Wincker P."/>
            <person name="Gaillardin C."/>
            <person name="Dujon B."/>
            <person name="Souciet J.L."/>
        </authorList>
    </citation>
    <scope>NUCLEOTIDE SEQUENCE [LARGE SCALE GENOMIC DNA]</scope>
    <source>
        <strain evidence="2">CBS 270.75 / DBVPG 7215 / KCTC 17166 / NRRL Y-17582</strain>
    </source>
</reference>
<dbReference type="OMA" id="CIVIKFL"/>
<gene>
    <name evidence="1" type="ordered locus">Ecym_2537</name>
</gene>
<dbReference type="GeneID" id="11470696"/>
<dbReference type="KEGG" id="erc:Ecym_2537"/>
<name>G8JQ99_ERECY</name>
<dbReference type="HOGENOM" id="CLU_874539_0_0_1"/>